<reference evidence="1 2" key="1">
    <citation type="submission" date="2019-10" db="EMBL/GenBank/DDBJ databases">
        <title>Gracilibacillus salitolerans sp. nov., a moderate halophile isolated from a saline soil in northwest China.</title>
        <authorList>
            <person name="Gan L."/>
        </authorList>
    </citation>
    <scope>NUCLEOTIDE SEQUENCE [LARGE SCALE GENOMIC DNA]</scope>
    <source>
        <strain evidence="1 2">TP2-8</strain>
    </source>
</reference>
<dbReference type="Proteomes" id="UP000435187">
    <property type="component" value="Unassembled WGS sequence"/>
</dbReference>
<accession>A0A6N7QWV9</accession>
<name>A0A6N7QWV9_9BACI</name>
<proteinExistence type="predicted"/>
<gene>
    <name evidence="1" type="ORF">GH885_09055</name>
</gene>
<organism evidence="1 2">
    <name type="scientific">Gracilibacillus thailandensis</name>
    <dbReference type="NCBI Taxonomy" id="563735"/>
    <lineage>
        <taxon>Bacteria</taxon>
        <taxon>Bacillati</taxon>
        <taxon>Bacillota</taxon>
        <taxon>Bacilli</taxon>
        <taxon>Bacillales</taxon>
        <taxon>Bacillaceae</taxon>
        <taxon>Gracilibacillus</taxon>
    </lineage>
</organism>
<dbReference type="EMBL" id="WJEE01000016">
    <property type="protein sequence ID" value="MRI66498.1"/>
    <property type="molecule type" value="Genomic_DNA"/>
</dbReference>
<evidence type="ECO:0000313" key="2">
    <source>
        <dbReference type="Proteomes" id="UP000435187"/>
    </source>
</evidence>
<keyword evidence="2" id="KW-1185">Reference proteome</keyword>
<evidence type="ECO:0000313" key="1">
    <source>
        <dbReference type="EMBL" id="MRI66498.1"/>
    </source>
</evidence>
<comment type="caution">
    <text evidence="1">The sequence shown here is derived from an EMBL/GenBank/DDBJ whole genome shotgun (WGS) entry which is preliminary data.</text>
</comment>
<protein>
    <submittedName>
        <fullName evidence="1">Uncharacterized protein</fullName>
    </submittedName>
</protein>
<dbReference type="AlphaFoldDB" id="A0A6N7QWV9"/>
<dbReference type="RefSeq" id="WP_153835206.1">
    <property type="nucleotide sequence ID" value="NZ_JBHUMW010000077.1"/>
</dbReference>
<sequence length="51" mass="5956">MKNNQQSILDYFGVDSQKELLEFMQEHPEDKDVLTLKELIIRTENGGDTDE</sequence>